<feature type="repeat" description="WD" evidence="5">
    <location>
        <begin position="241"/>
        <end position="273"/>
    </location>
</feature>
<accession>A0A316WEC3</accession>
<feature type="compositionally biased region" description="Polar residues" evidence="6">
    <location>
        <begin position="1"/>
        <end position="13"/>
    </location>
</feature>
<evidence type="ECO:0000256" key="1">
    <source>
        <dbReference type="ARBA" id="ARBA00004604"/>
    </source>
</evidence>
<name>A0A316WEC3_9BASI</name>
<dbReference type="PROSITE" id="PS50082">
    <property type="entry name" value="WD_REPEATS_2"/>
    <property type="match status" value="7"/>
</dbReference>
<dbReference type="GO" id="GO:0034511">
    <property type="term" value="F:U3 snoRNA binding"/>
    <property type="evidence" value="ECO:0007669"/>
    <property type="project" value="TreeGrafter"/>
</dbReference>
<feature type="repeat" description="WD" evidence="5">
    <location>
        <begin position="707"/>
        <end position="749"/>
    </location>
</feature>
<evidence type="ECO:0000256" key="4">
    <source>
        <dbReference type="ARBA" id="ARBA00023242"/>
    </source>
</evidence>
<dbReference type="GO" id="GO:0000480">
    <property type="term" value="P:endonucleolytic cleavage in 5'-ETS of tricistronic rRNA transcript (SSU-rRNA, 5.8S rRNA, LSU-rRNA)"/>
    <property type="evidence" value="ECO:0007669"/>
    <property type="project" value="TreeGrafter"/>
</dbReference>
<dbReference type="CDD" id="cd00200">
    <property type="entry name" value="WD40"/>
    <property type="match status" value="1"/>
</dbReference>
<keyword evidence="9" id="KW-1185">Reference proteome</keyword>
<dbReference type="PROSITE" id="PS00678">
    <property type="entry name" value="WD_REPEATS_1"/>
    <property type="match status" value="3"/>
</dbReference>
<dbReference type="EMBL" id="KZ819354">
    <property type="protein sequence ID" value="PWN45755.1"/>
    <property type="molecule type" value="Genomic_DNA"/>
</dbReference>
<dbReference type="PROSITE" id="PS50294">
    <property type="entry name" value="WD_REPEATS_REGION"/>
    <property type="match status" value="7"/>
</dbReference>
<dbReference type="InterPro" id="IPR015943">
    <property type="entry name" value="WD40/YVTN_repeat-like_dom_sf"/>
</dbReference>
<dbReference type="Pfam" id="PF08625">
    <property type="entry name" value="Utp13"/>
    <property type="match status" value="2"/>
</dbReference>
<dbReference type="RefSeq" id="XP_025372915.1">
    <property type="nucleotide sequence ID" value="XM_025512386.1"/>
</dbReference>
<feature type="compositionally biased region" description="Acidic residues" evidence="6">
    <location>
        <begin position="1090"/>
        <end position="1100"/>
    </location>
</feature>
<evidence type="ECO:0000313" key="8">
    <source>
        <dbReference type="EMBL" id="PWN45755.1"/>
    </source>
</evidence>
<feature type="domain" description="U3 small nucleolar RNA-associated protein 13 C-terminal" evidence="7">
    <location>
        <begin position="802"/>
        <end position="849"/>
    </location>
</feature>
<dbReference type="SUPFAM" id="SSF50978">
    <property type="entry name" value="WD40 repeat-like"/>
    <property type="match status" value="2"/>
</dbReference>
<gene>
    <name evidence="8" type="ORF">IE81DRAFT_308943</name>
</gene>
<feature type="domain" description="U3 small nucleolar RNA-associated protein 13 C-terminal" evidence="7">
    <location>
        <begin position="899"/>
        <end position="1050"/>
    </location>
</feature>
<feature type="repeat" description="WD" evidence="5">
    <location>
        <begin position="473"/>
        <end position="504"/>
    </location>
</feature>
<organism evidence="8 9">
    <name type="scientific">Ceraceosorus guamensis</name>
    <dbReference type="NCBI Taxonomy" id="1522189"/>
    <lineage>
        <taxon>Eukaryota</taxon>
        <taxon>Fungi</taxon>
        <taxon>Dikarya</taxon>
        <taxon>Basidiomycota</taxon>
        <taxon>Ustilaginomycotina</taxon>
        <taxon>Exobasidiomycetes</taxon>
        <taxon>Ceraceosorales</taxon>
        <taxon>Ceraceosoraceae</taxon>
        <taxon>Ceraceosorus</taxon>
    </lineage>
</organism>
<dbReference type="Gene3D" id="2.130.10.10">
    <property type="entry name" value="YVTN repeat-like/Quinoprotein amine dehydrogenase"/>
    <property type="match status" value="4"/>
</dbReference>
<dbReference type="InterPro" id="IPR036322">
    <property type="entry name" value="WD40_repeat_dom_sf"/>
</dbReference>
<comment type="subcellular location">
    <subcellularLocation>
        <location evidence="1">Nucleus</location>
        <location evidence="1">Nucleolus</location>
    </subcellularLocation>
</comment>
<dbReference type="STRING" id="1522189.A0A316WEC3"/>
<dbReference type="Proteomes" id="UP000245783">
    <property type="component" value="Unassembled WGS sequence"/>
</dbReference>
<dbReference type="InterPro" id="IPR001680">
    <property type="entry name" value="WD40_rpt"/>
</dbReference>
<feature type="region of interest" description="Disordered" evidence="6">
    <location>
        <begin position="1"/>
        <end position="29"/>
    </location>
</feature>
<dbReference type="FunCoup" id="A0A316WEC3">
    <property type="interactions" value="571"/>
</dbReference>
<proteinExistence type="predicted"/>
<dbReference type="GeneID" id="37034256"/>
<dbReference type="GO" id="GO:0000472">
    <property type="term" value="P:endonucleolytic cleavage to generate mature 5'-end of SSU-rRNA from (SSU-rRNA, 5.8S rRNA, LSU-rRNA)"/>
    <property type="evidence" value="ECO:0007669"/>
    <property type="project" value="TreeGrafter"/>
</dbReference>
<dbReference type="InterPro" id="IPR020472">
    <property type="entry name" value="WD40_PAC1"/>
</dbReference>
<sequence>MSVINLSASTSVLSHPHPNPEPDSASAFASTSQAPHFRTSYKLRRRLQPFYSGGSLVFTPDGEWIVSTLDQEAVFCHLRTGKVAGKIPSDTEDITCLTITPDGQHLIVASRSLSLRIFALEWPSSEQVEPKLLRTLARAHDAPVAILSVDPTSTLVASGAADGVAKVWDVVGGFCTHVFRGHGGIVSALKWNFSTPNLQGAREGGERRMELFTGSIDGRIRCWDLNARIQNTANHKAVAVLPAHVSVVRGLALSSDGNTLISGSRDRTLSFWKRAPSTSSSKMQRWEMSDTITAGEGIEVADFLPIGCKVGSAGSKSVQDIFWTAGSEGEVRLWSLSGRCVVKTQPGGRWDRQMVQQKQSGEENDPEEARAVVDAHYLPTLDAIASIHADQNVNLLSTPRPSETATAAPLLTQLFQLVGFNDEIVDLALLNNAQSLKGESHLAVATNSSTIRVYDLERDSQHVQMLPVESADGTGHSAIVLSLDKSWDGKWLLSGSKDRSARVWAWAPRVGSSSHAVHEATDDAQEYNLETRGTAGEWKCVAVAEGHAESVGAVAFARKPATPGATGAPFMVTGSQDRTVKVWDLSSLSRALGQGVPSQPIKLQSLATLKVHDKDVNALDIAPNNALLLSGSQDRTAKLWTLSYSAPSKNNGQTASASIKPLSTCKAHKRGIWAVKFSPADPAFITASGDRTIRMWSLKDFACVKTFEGHTNGVLRVDFMDQKGMQIVSTASDGLIKVWNVKDEACVTTLDGHDERVWGLGVRRDGEIVSAGADSRICFWQDMTVQDEVEKAKDREIAVEREQQFSNLLTLKDYRNAIALALRSNQPRRLLSLFTTVNANRPDGQGSQAAGQLLQSALQAAYAPTASAEDPTLKALQAAGVFSAKSSAARFANGVADKQEGNADSESITGSMAVDQVIGKLPQRLLKQLLFYVRDWNTTARTAPVAQIVLHAILRAYSAEQIIDAFQPPAKSSSADNGEEKLREEEEDDEAGESEQAKRKKRRSERAGQMYKGDLNSVIDALLPYTERHYARADRMLTESAVLSYTLAAMDSVLGLDFEMDQQDELLEQEGRMDVDDELIAESDGREEISSDEEEPEFYE</sequence>
<evidence type="ECO:0000313" key="9">
    <source>
        <dbReference type="Proteomes" id="UP000245783"/>
    </source>
</evidence>
<feature type="repeat" description="WD" evidence="5">
    <location>
        <begin position="137"/>
        <end position="170"/>
    </location>
</feature>
<protein>
    <submittedName>
        <fullName evidence="8">WD40 repeat-like protein</fullName>
    </submittedName>
</protein>
<feature type="region of interest" description="Disordered" evidence="6">
    <location>
        <begin position="968"/>
        <end position="1007"/>
    </location>
</feature>
<dbReference type="InParanoid" id="A0A316WEC3"/>
<keyword evidence="3" id="KW-0677">Repeat</keyword>
<dbReference type="GO" id="GO:0030686">
    <property type="term" value="C:90S preribosome"/>
    <property type="evidence" value="ECO:0007669"/>
    <property type="project" value="TreeGrafter"/>
</dbReference>
<dbReference type="InterPro" id="IPR013934">
    <property type="entry name" value="Utp13_C"/>
</dbReference>
<keyword evidence="2 5" id="KW-0853">WD repeat</keyword>
<evidence type="ECO:0000256" key="5">
    <source>
        <dbReference type="PROSITE-ProRule" id="PRU00221"/>
    </source>
</evidence>
<evidence type="ECO:0000256" key="6">
    <source>
        <dbReference type="SAM" id="MobiDB-lite"/>
    </source>
</evidence>
<feature type="repeat" description="WD" evidence="5">
    <location>
        <begin position="544"/>
        <end position="587"/>
    </location>
</feature>
<dbReference type="OrthoDB" id="5414888at2759"/>
<keyword evidence="4" id="KW-0539">Nucleus</keyword>
<feature type="region of interest" description="Disordered" evidence="6">
    <location>
        <begin position="1069"/>
        <end position="1100"/>
    </location>
</feature>
<evidence type="ECO:0000259" key="7">
    <source>
        <dbReference type="Pfam" id="PF08625"/>
    </source>
</evidence>
<evidence type="ECO:0000256" key="3">
    <source>
        <dbReference type="ARBA" id="ARBA00022737"/>
    </source>
</evidence>
<dbReference type="AlphaFoldDB" id="A0A316WEC3"/>
<dbReference type="GO" id="GO:0032040">
    <property type="term" value="C:small-subunit processome"/>
    <property type="evidence" value="ECO:0007669"/>
    <property type="project" value="InterPro"/>
</dbReference>
<reference evidence="8 9" key="1">
    <citation type="journal article" date="2018" name="Mol. Biol. Evol.">
        <title>Broad Genomic Sampling Reveals a Smut Pathogenic Ancestry of the Fungal Clade Ustilaginomycotina.</title>
        <authorList>
            <person name="Kijpornyongpan T."/>
            <person name="Mondo S.J."/>
            <person name="Barry K."/>
            <person name="Sandor L."/>
            <person name="Lee J."/>
            <person name="Lipzen A."/>
            <person name="Pangilinan J."/>
            <person name="LaButti K."/>
            <person name="Hainaut M."/>
            <person name="Henrissat B."/>
            <person name="Grigoriev I.V."/>
            <person name="Spatafora J.W."/>
            <person name="Aime M.C."/>
        </authorList>
    </citation>
    <scope>NUCLEOTIDE SEQUENCE [LARGE SCALE GENOMIC DNA]</scope>
    <source>
        <strain evidence="8 9">MCA 4658</strain>
    </source>
</reference>
<dbReference type="Pfam" id="PF00400">
    <property type="entry name" value="WD40"/>
    <property type="match status" value="9"/>
</dbReference>
<feature type="repeat" description="WD" evidence="5">
    <location>
        <begin position="665"/>
        <end position="706"/>
    </location>
</feature>
<dbReference type="PANTHER" id="PTHR19854:SF15">
    <property type="entry name" value="TRANSDUCIN BETA-LIKE PROTEIN 3"/>
    <property type="match status" value="1"/>
</dbReference>
<dbReference type="PANTHER" id="PTHR19854">
    <property type="entry name" value="TRANSDUCIN BETA-LIKE 3"/>
    <property type="match status" value="1"/>
</dbReference>
<dbReference type="SMART" id="SM00320">
    <property type="entry name" value="WD40"/>
    <property type="match status" value="12"/>
</dbReference>
<evidence type="ECO:0000256" key="2">
    <source>
        <dbReference type="ARBA" id="ARBA00022574"/>
    </source>
</evidence>
<feature type="repeat" description="WD" evidence="5">
    <location>
        <begin position="609"/>
        <end position="650"/>
    </location>
</feature>
<dbReference type="InterPro" id="IPR019775">
    <property type="entry name" value="WD40_repeat_CS"/>
</dbReference>
<dbReference type="PRINTS" id="PR00320">
    <property type="entry name" value="GPROTEINBRPT"/>
</dbReference>